<dbReference type="GO" id="GO:0003677">
    <property type="term" value="F:DNA binding"/>
    <property type="evidence" value="ECO:0007669"/>
    <property type="project" value="InterPro"/>
</dbReference>
<reference evidence="4" key="1">
    <citation type="submission" date="2021-01" db="EMBL/GenBank/DDBJ databases">
        <title>Fulvivirga kasyanovii gen. nov., sp nov., a novel member of the phylum Bacteroidetes isolated from seawater in a mussel farm.</title>
        <authorList>
            <person name="Zhao L.-H."/>
            <person name="Wang Z.-J."/>
        </authorList>
    </citation>
    <scope>NUCLEOTIDE SEQUENCE</scope>
    <source>
        <strain evidence="4">2943</strain>
    </source>
</reference>
<dbReference type="SMART" id="SM00448">
    <property type="entry name" value="REC"/>
    <property type="match status" value="1"/>
</dbReference>
<dbReference type="GO" id="GO:0000156">
    <property type="term" value="F:phosphorelay response regulator activity"/>
    <property type="evidence" value="ECO:0007669"/>
    <property type="project" value="InterPro"/>
</dbReference>
<keyword evidence="1" id="KW-0597">Phosphoprotein</keyword>
<dbReference type="Gene3D" id="3.40.50.2300">
    <property type="match status" value="1"/>
</dbReference>
<comment type="caution">
    <text evidence="4">The sequence shown here is derived from an EMBL/GenBank/DDBJ whole genome shotgun (WGS) entry which is preliminary data.</text>
</comment>
<feature type="domain" description="Response regulatory" evidence="2">
    <location>
        <begin position="5"/>
        <end position="119"/>
    </location>
</feature>
<feature type="modified residue" description="4-aspartylphosphate" evidence="1">
    <location>
        <position position="59"/>
    </location>
</feature>
<dbReference type="Gene3D" id="2.40.50.1020">
    <property type="entry name" value="LytTr DNA-binding domain"/>
    <property type="match status" value="1"/>
</dbReference>
<dbReference type="RefSeq" id="WP_202245043.1">
    <property type="nucleotide sequence ID" value="NZ_JAESIY010000007.1"/>
</dbReference>
<dbReference type="PROSITE" id="PS50930">
    <property type="entry name" value="HTH_LYTTR"/>
    <property type="match status" value="1"/>
</dbReference>
<dbReference type="PANTHER" id="PTHR37299">
    <property type="entry name" value="TRANSCRIPTIONAL REGULATOR-RELATED"/>
    <property type="match status" value="1"/>
</dbReference>
<dbReference type="InterPro" id="IPR011006">
    <property type="entry name" value="CheY-like_superfamily"/>
</dbReference>
<dbReference type="Proteomes" id="UP000659388">
    <property type="component" value="Unassembled WGS sequence"/>
</dbReference>
<dbReference type="EMBL" id="JAESIY010000007">
    <property type="protein sequence ID" value="MBL3657260.1"/>
    <property type="molecule type" value="Genomic_DNA"/>
</dbReference>
<evidence type="ECO:0000259" key="2">
    <source>
        <dbReference type="PROSITE" id="PS50110"/>
    </source>
</evidence>
<dbReference type="InterPro" id="IPR001789">
    <property type="entry name" value="Sig_transdc_resp-reg_receiver"/>
</dbReference>
<gene>
    <name evidence="4" type="ORF">JL102_14025</name>
</gene>
<evidence type="ECO:0000256" key="1">
    <source>
        <dbReference type="PROSITE-ProRule" id="PRU00169"/>
    </source>
</evidence>
<accession>A0A937F7P9</accession>
<dbReference type="SUPFAM" id="SSF52172">
    <property type="entry name" value="CheY-like"/>
    <property type="match status" value="1"/>
</dbReference>
<name>A0A937F7P9_9BACT</name>
<dbReference type="InterPro" id="IPR046947">
    <property type="entry name" value="LytR-like"/>
</dbReference>
<dbReference type="PROSITE" id="PS50110">
    <property type="entry name" value="RESPONSE_REGULATORY"/>
    <property type="match status" value="1"/>
</dbReference>
<dbReference type="AlphaFoldDB" id="A0A937F7P9"/>
<evidence type="ECO:0000313" key="5">
    <source>
        <dbReference type="Proteomes" id="UP000659388"/>
    </source>
</evidence>
<keyword evidence="5" id="KW-1185">Reference proteome</keyword>
<dbReference type="Pfam" id="PF04397">
    <property type="entry name" value="LytTR"/>
    <property type="match status" value="1"/>
</dbReference>
<sequence length="256" mass="30041">MNSLRVIIVEDKEEDLKHLENVMQECHLADFQVTKVLGSLKDAIAYLKSIPQVDLIFMDIQLPDGNSFEIFNQVEFDLPIIFTSSYDHYVLQAIKLNGLDYLVKPIERSDFDDAIRNFQKLQSKSKTYELEEIKAIVKSFSPKTYKSSFLVNYKQKMLLLDVSEVAYCYVREKGTFLVSHEGQEYLVDYYLDQLEEELDPARFYRVNRQYLMARKAIKEIENYFNGRLVVKVDPPTDDQIIMSKKKVAHFKKWADS</sequence>
<dbReference type="Pfam" id="PF00072">
    <property type="entry name" value="Response_reg"/>
    <property type="match status" value="1"/>
</dbReference>
<evidence type="ECO:0000259" key="3">
    <source>
        <dbReference type="PROSITE" id="PS50930"/>
    </source>
</evidence>
<protein>
    <submittedName>
        <fullName evidence="4">Response regulator transcription factor</fullName>
    </submittedName>
</protein>
<proteinExistence type="predicted"/>
<evidence type="ECO:0000313" key="4">
    <source>
        <dbReference type="EMBL" id="MBL3657260.1"/>
    </source>
</evidence>
<dbReference type="PANTHER" id="PTHR37299:SF1">
    <property type="entry name" value="STAGE 0 SPORULATION PROTEIN A HOMOLOG"/>
    <property type="match status" value="1"/>
</dbReference>
<feature type="domain" description="HTH LytTR-type" evidence="3">
    <location>
        <begin position="149"/>
        <end position="256"/>
    </location>
</feature>
<dbReference type="InterPro" id="IPR007492">
    <property type="entry name" value="LytTR_DNA-bd_dom"/>
</dbReference>
<dbReference type="SMART" id="SM00850">
    <property type="entry name" value="LytTR"/>
    <property type="match status" value="1"/>
</dbReference>
<organism evidence="4 5">
    <name type="scientific">Fulvivirga sediminis</name>
    <dbReference type="NCBI Taxonomy" id="2803949"/>
    <lineage>
        <taxon>Bacteria</taxon>
        <taxon>Pseudomonadati</taxon>
        <taxon>Bacteroidota</taxon>
        <taxon>Cytophagia</taxon>
        <taxon>Cytophagales</taxon>
        <taxon>Fulvivirgaceae</taxon>
        <taxon>Fulvivirga</taxon>
    </lineage>
</organism>